<name>A0A7J6KE97_TOXGO</name>
<keyword evidence="2" id="KW-1185">Reference proteome</keyword>
<protein>
    <submittedName>
        <fullName evidence="1">Uncharacterized protein</fullName>
    </submittedName>
</protein>
<gene>
    <name evidence="1" type="ORF">TGRH88_018150</name>
</gene>
<sequence>MRTEATSCLPWKEFIKTACRYNGGRFVPAQSMLKSTHARYGFWEDRLPYGKTHVGTHTPGDGQAFKLCRACVFCHPGGLAAMRGNKDWRHCSVGIRHRSGEIHWHQVASQSHVVASLYYRTNGRIGRIRLPGWQACVNVFFGC</sequence>
<reference evidence="1 2" key="1">
    <citation type="submission" date="2020-03" db="EMBL/GenBank/DDBJ databases">
        <title>Genome sequence of Toxoplasma gondii RH-88 strain.</title>
        <authorList>
            <person name="Lorenzi H.A."/>
            <person name="Venepally P."/>
            <person name="Rozenberg A."/>
            <person name="Sibley D."/>
        </authorList>
    </citation>
    <scope>NUCLEOTIDE SEQUENCE [LARGE SCALE GENOMIC DNA]</scope>
    <source>
        <strain evidence="1 2">RH-88</strain>
    </source>
</reference>
<evidence type="ECO:0000313" key="1">
    <source>
        <dbReference type="EMBL" id="KAF4644821.1"/>
    </source>
</evidence>
<dbReference type="AlphaFoldDB" id="A0A7J6KE97"/>
<evidence type="ECO:0000313" key="2">
    <source>
        <dbReference type="Proteomes" id="UP000557509"/>
    </source>
</evidence>
<comment type="caution">
    <text evidence="1">The sequence shown here is derived from an EMBL/GenBank/DDBJ whole genome shotgun (WGS) entry which is preliminary data.</text>
</comment>
<accession>A0A7J6KE97</accession>
<dbReference type="EMBL" id="JAAUHK010000190">
    <property type="protein sequence ID" value="KAF4644821.1"/>
    <property type="molecule type" value="Genomic_DNA"/>
</dbReference>
<dbReference type="Proteomes" id="UP000557509">
    <property type="component" value="Unassembled WGS sequence"/>
</dbReference>
<organism evidence="1 2">
    <name type="scientific">Toxoplasma gondii</name>
    <dbReference type="NCBI Taxonomy" id="5811"/>
    <lineage>
        <taxon>Eukaryota</taxon>
        <taxon>Sar</taxon>
        <taxon>Alveolata</taxon>
        <taxon>Apicomplexa</taxon>
        <taxon>Conoidasida</taxon>
        <taxon>Coccidia</taxon>
        <taxon>Eucoccidiorida</taxon>
        <taxon>Eimeriorina</taxon>
        <taxon>Sarcocystidae</taxon>
        <taxon>Toxoplasma</taxon>
    </lineage>
</organism>
<proteinExistence type="predicted"/>